<proteinExistence type="predicted"/>
<sequence>FLTLLFPSSSNIITKMSQFSQWLHKQECKPGLVNSYYHAVICEKAEGILDNTNYHLYRIAIENFREFDYLEEIEKESKKGGPESTILRETLIDLLELVRPCSAISDNNYMNELRDFVTSLKCGKGDKDIHPKTKSFHEMKPKIKMWILYSLMICIYEHAMRNAPQRGYRHHPKPIGRDSTGNIYFIVNNRWLYVQYGSLMQELASEENKELSPFDKISIKLPYWKLLAESEKDWMRMAMLLESFDEEDIASEI</sequence>
<dbReference type="Proteomes" id="UP001328107">
    <property type="component" value="Unassembled WGS sequence"/>
</dbReference>
<dbReference type="EMBL" id="BTRK01000005">
    <property type="protein sequence ID" value="GMR51764.1"/>
    <property type="molecule type" value="Genomic_DNA"/>
</dbReference>
<evidence type="ECO:0000313" key="2">
    <source>
        <dbReference type="Proteomes" id="UP001328107"/>
    </source>
</evidence>
<feature type="non-terminal residue" evidence="1">
    <location>
        <position position="253"/>
    </location>
</feature>
<comment type="caution">
    <text evidence="1">The sequence shown here is derived from an EMBL/GenBank/DDBJ whole genome shotgun (WGS) entry which is preliminary data.</text>
</comment>
<organism evidence="1 2">
    <name type="scientific">Pristionchus mayeri</name>
    <dbReference type="NCBI Taxonomy" id="1317129"/>
    <lineage>
        <taxon>Eukaryota</taxon>
        <taxon>Metazoa</taxon>
        <taxon>Ecdysozoa</taxon>
        <taxon>Nematoda</taxon>
        <taxon>Chromadorea</taxon>
        <taxon>Rhabditida</taxon>
        <taxon>Rhabditina</taxon>
        <taxon>Diplogasteromorpha</taxon>
        <taxon>Diplogasteroidea</taxon>
        <taxon>Neodiplogasteridae</taxon>
        <taxon>Pristionchus</taxon>
    </lineage>
</organism>
<gene>
    <name evidence="1" type="ORF">PMAYCL1PPCAC_21959</name>
</gene>
<reference evidence="2" key="1">
    <citation type="submission" date="2022-10" db="EMBL/GenBank/DDBJ databases">
        <title>Genome assembly of Pristionchus species.</title>
        <authorList>
            <person name="Yoshida K."/>
            <person name="Sommer R.J."/>
        </authorList>
    </citation>
    <scope>NUCLEOTIDE SEQUENCE [LARGE SCALE GENOMIC DNA]</scope>
    <source>
        <strain evidence="2">RS5460</strain>
    </source>
</reference>
<name>A0AAN5I510_9BILA</name>
<keyword evidence="2" id="KW-1185">Reference proteome</keyword>
<protein>
    <submittedName>
        <fullName evidence="1">Uncharacterized protein</fullName>
    </submittedName>
</protein>
<dbReference type="AlphaFoldDB" id="A0AAN5I510"/>
<evidence type="ECO:0000313" key="1">
    <source>
        <dbReference type="EMBL" id="GMR51764.1"/>
    </source>
</evidence>
<accession>A0AAN5I510</accession>
<feature type="non-terminal residue" evidence="1">
    <location>
        <position position="1"/>
    </location>
</feature>